<evidence type="ECO:0000256" key="10">
    <source>
        <dbReference type="SAM" id="Phobius"/>
    </source>
</evidence>
<evidence type="ECO:0000256" key="9">
    <source>
        <dbReference type="SAM" id="MobiDB-lite"/>
    </source>
</evidence>
<sequence length="1822" mass="193176">MPIYNTTFEDYSPLINYSPDWRAGSSNGDSAASLYSDASFTLTQKDGGTASFTFNGTAVTIFGSQRANHGFYQVTIDGNTFPPISGKAADPGHFQVPLFESPVLSQGQHSVTFTNQGSTFVDIDFVTVQNTVGQSEEPLIVNTVQDSDPAFVWQPANVWGTNVPFVGTYSGSSGHGTATPGDAVYLYGPVGPTSAPFSVSLDGGAPENYSAVKQSYKSQVLLYSATNLGRGQHQIKVTYEPSQPGQILAIDYANVYTTSSLGGTSNLNSDSSGSSSLRSGISGGGIAAIIIAVLFVLFVVAALLFLLQRRRKRKSQAMPTPIPQPPMSMSRANADIVAPSYVYNPPPQPQRRPAPSTRYPSTIVNYYANEPNRDYVVETRSQAGSEPDSPTSHGHNGLAGPSNSNMPNKGQPSALGVASRPQDFGSSAPPAYGMVSRVSPDKSNRGPLQTNIKAYGDLCVECGERKGSEASCGGNGINCVRIVPYSAVQFTAYESLKKWFASFGNKELDTPRRLAAGALAGICSVCSTYPLDLVRARLSIATASIPISISSKPASSSTAKIGLSAAYHTSSYAASELTIIGMTRKIVREEGGVRGLYRGLVTTAFGVAPYVGINFAAYEFLRGVITPPGKTSVPRKLACGALAGSISQTLTYPFDVLRRKMQVTGMKSSGLGIQYTGALDALQGIVRSEGFIGLYRGLWPNLLKVAPSIATSFFTSRNGCWDNNVERGMLTTNPGSLFCAASLMRNGGLLVAASNMAGRPIQGGPLPSTPTSSISSWSSSESNSTRPDTPDQHASTTLPAALMGQNESKQALPTSPSSQKSFYVAASTGSKLKRAFARRKKSEDPAVVLTEPQQPKRQLPFVKKPTAPPLPPKPTILQVAKPIPLPPIPLPPIPPEPTITPANRGSIIPVTPGVSPAVNWLISQERAKNAIPEVEPESDSKEAWRRSDATITRAPTVTRSSRPVSTAESTHTVTPVNKRLSAVINDEDYLAEEDDEEYKDSRSSPSASIRNKPRSMSLNIGPTEPFQPTMASPKLSSESVPPLTPSMVRETPTLTRAAANGIISPSSSGLQSTGNNIRGRLAAWTATTNSTPTINSHTEIQAQSRKPAVSLTASLAPAAGLAKRAVEKMGRWGFGSNNNNSGYSSSSSTPPSSFGHEHGLVRTNSNQSGGGKAHRRTPNSVSSAWSVNSSNMSSSVSDLNAFAPPPEAYLGKCIRGPLKKSNTGAGVGGVVFGASLQVAVAETAVSGYTCVEVEDISLPLSARLEQRLLPALVVRCAQHILIWGVQEEGLFRVPGRPSHTSKLRAEFDTGADYDIRECSLGDLDPHAVGSVFKAYLRELPEPILTQALTPYFDAALAQEQNTEQEQAPRPRAAPTGPTLPSGPRAGHMMRKPPSLSTLAPPNLNTLRAPSPTLVQAVRNLVKQLPRENRDLLRTVIDLIRATAEHNKETKMPLSNLLLIFCPSLNMSPPMLRVLCEAEAVWGEEPVVDIKRESLGVLDIKPEGKEEPESPVSPTRLRSPGARSKRANPVAVYVDDDNAEDSPLTQMQAASDVSSVSTSEDISIIPRFDASSPMLSSSSESLATPSSSPSIAHIPLEKEAEEQVQFPTSNNSSDVPIPSPPTLSLPSLSSSPKSDSNSAGSTPPSPFRRLKKTSLHLLFSKRSASPLTPSPTGGFPNISGPYLQAPRAASESSLSTPISAVTAPSGSPLGMPPVLDTPIDSSSLRAGLGITVDSPEPDESEESEEEDIPLPVVGQTPIADMYRTPASSSLAVNHLRPHPTRKQSKASVASSNGSNPLGIVEDEEDWTQSVLVAADVDWRMQGP</sequence>
<feature type="region of interest" description="Disordered" evidence="9">
    <location>
        <begin position="1498"/>
        <end position="1528"/>
    </location>
</feature>
<evidence type="ECO:0000256" key="1">
    <source>
        <dbReference type="ARBA" id="ARBA00004225"/>
    </source>
</evidence>
<dbReference type="SMART" id="SM00324">
    <property type="entry name" value="RhoGAP"/>
    <property type="match status" value="1"/>
</dbReference>
<dbReference type="RefSeq" id="XP_037225725.1">
    <property type="nucleotide sequence ID" value="XM_037357815.1"/>
</dbReference>
<keyword evidence="3 8" id="KW-0812">Transmembrane</keyword>
<organism evidence="12 13">
    <name type="scientific">Mycena indigotica</name>
    <dbReference type="NCBI Taxonomy" id="2126181"/>
    <lineage>
        <taxon>Eukaryota</taxon>
        <taxon>Fungi</taxon>
        <taxon>Dikarya</taxon>
        <taxon>Basidiomycota</taxon>
        <taxon>Agaricomycotina</taxon>
        <taxon>Agaricomycetes</taxon>
        <taxon>Agaricomycetidae</taxon>
        <taxon>Agaricales</taxon>
        <taxon>Marasmiineae</taxon>
        <taxon>Mycenaceae</taxon>
        <taxon>Mycena</taxon>
    </lineage>
</organism>
<feature type="compositionally biased region" description="Acidic residues" evidence="9">
    <location>
        <begin position="1734"/>
        <end position="1747"/>
    </location>
</feature>
<feature type="compositionally biased region" description="Basic and acidic residues" evidence="9">
    <location>
        <begin position="938"/>
        <end position="948"/>
    </location>
</feature>
<feature type="region of interest" description="Disordered" evidence="9">
    <location>
        <begin position="339"/>
        <end position="360"/>
    </location>
</feature>
<protein>
    <submittedName>
        <fullName evidence="12">Rho-GAP domain-containing protein</fullName>
    </submittedName>
</protein>
<feature type="compositionally biased region" description="Basic and acidic residues" evidence="9">
    <location>
        <begin position="1498"/>
        <end position="1507"/>
    </location>
</feature>
<dbReference type="GO" id="GO:0031966">
    <property type="term" value="C:mitochondrial membrane"/>
    <property type="evidence" value="ECO:0007669"/>
    <property type="project" value="UniProtKB-SubCell"/>
</dbReference>
<feature type="compositionally biased region" description="Polar residues" evidence="9">
    <location>
        <begin position="401"/>
        <end position="411"/>
    </location>
</feature>
<keyword evidence="7 8" id="KW-0472">Membrane</keyword>
<keyword evidence="2" id="KW-0813">Transport</keyword>
<feature type="compositionally biased region" description="Polar residues" evidence="9">
    <location>
        <begin position="1003"/>
        <end position="1020"/>
    </location>
</feature>
<feature type="transmembrane region" description="Helical" evidence="10">
    <location>
        <begin position="285"/>
        <end position="307"/>
    </location>
</feature>
<feature type="compositionally biased region" description="Polar residues" evidence="9">
    <location>
        <begin position="379"/>
        <end position="394"/>
    </location>
</feature>
<dbReference type="PANTHER" id="PTHR24089">
    <property type="entry name" value="SOLUTE CARRIER FAMILY 25"/>
    <property type="match status" value="1"/>
</dbReference>
<feature type="compositionally biased region" description="Low complexity" evidence="9">
    <location>
        <begin position="1570"/>
        <end position="1589"/>
    </location>
</feature>
<dbReference type="Gene3D" id="1.50.40.10">
    <property type="entry name" value="Mitochondrial carrier domain"/>
    <property type="match status" value="1"/>
</dbReference>
<feature type="region of interest" description="Disordered" evidence="9">
    <location>
        <begin position="760"/>
        <end position="795"/>
    </location>
</feature>
<feature type="region of interest" description="Disordered" evidence="9">
    <location>
        <begin position="1538"/>
        <end position="1557"/>
    </location>
</feature>
<dbReference type="EMBL" id="JACAZF010000001">
    <property type="protein sequence ID" value="KAF7315702.1"/>
    <property type="molecule type" value="Genomic_DNA"/>
</dbReference>
<dbReference type="SUPFAM" id="SSF103506">
    <property type="entry name" value="Mitochondrial carrier"/>
    <property type="match status" value="1"/>
</dbReference>
<accession>A0A8H6TFE6</accession>
<keyword evidence="13" id="KW-1185">Reference proteome</keyword>
<gene>
    <name evidence="12" type="ORF">MIND_00085800</name>
</gene>
<name>A0A8H6TFE6_9AGAR</name>
<dbReference type="InterPro" id="IPR002067">
    <property type="entry name" value="MCP"/>
</dbReference>
<feature type="region of interest" description="Disordered" evidence="9">
    <location>
        <begin position="1766"/>
        <end position="1801"/>
    </location>
</feature>
<dbReference type="InterPro" id="IPR008936">
    <property type="entry name" value="Rho_GTPase_activation_prot"/>
</dbReference>
<reference evidence="12" key="1">
    <citation type="submission" date="2020-05" db="EMBL/GenBank/DDBJ databases">
        <title>Mycena genomes resolve the evolution of fungal bioluminescence.</title>
        <authorList>
            <person name="Tsai I.J."/>
        </authorList>
    </citation>
    <scope>NUCLEOTIDE SEQUENCE</scope>
    <source>
        <strain evidence="12">171206Taipei</strain>
    </source>
</reference>
<keyword evidence="4" id="KW-0677">Repeat</keyword>
<feature type="region of interest" description="Disordered" evidence="9">
    <location>
        <begin position="379"/>
        <end position="447"/>
    </location>
</feature>
<evidence type="ECO:0000256" key="6">
    <source>
        <dbReference type="ARBA" id="ARBA00023128"/>
    </source>
</evidence>
<feature type="region of interest" description="Disordered" evidence="9">
    <location>
        <begin position="1137"/>
        <end position="1187"/>
    </location>
</feature>
<evidence type="ECO:0000313" key="13">
    <source>
        <dbReference type="Proteomes" id="UP000636479"/>
    </source>
</evidence>
<feature type="compositionally biased region" description="Polar residues" evidence="9">
    <location>
        <begin position="1784"/>
        <end position="1794"/>
    </location>
</feature>
<feature type="compositionally biased region" description="Basic residues" evidence="9">
    <location>
        <begin position="1774"/>
        <end position="1783"/>
    </location>
</feature>
<dbReference type="GO" id="GO:0055085">
    <property type="term" value="P:transmembrane transport"/>
    <property type="evidence" value="ECO:0007669"/>
    <property type="project" value="InterPro"/>
</dbReference>
<feature type="region of interest" description="Disordered" evidence="9">
    <location>
        <begin position="1359"/>
        <end position="1409"/>
    </location>
</feature>
<evidence type="ECO:0000256" key="3">
    <source>
        <dbReference type="ARBA" id="ARBA00022692"/>
    </source>
</evidence>
<dbReference type="SUPFAM" id="SSF48350">
    <property type="entry name" value="GTPase activation domain, GAP"/>
    <property type="match status" value="1"/>
</dbReference>
<dbReference type="InterPro" id="IPR023395">
    <property type="entry name" value="MCP_dom_sf"/>
</dbReference>
<feature type="compositionally biased region" description="Polar residues" evidence="9">
    <location>
        <begin position="949"/>
        <end position="975"/>
    </location>
</feature>
<keyword evidence="6" id="KW-0496">Mitochondrion</keyword>
<dbReference type="GeneID" id="59340331"/>
<feature type="region of interest" description="Disordered" evidence="9">
    <location>
        <begin position="1569"/>
        <end position="1751"/>
    </location>
</feature>
<evidence type="ECO:0000256" key="8">
    <source>
        <dbReference type="PROSITE-ProRule" id="PRU00282"/>
    </source>
</evidence>
<evidence type="ECO:0000256" key="5">
    <source>
        <dbReference type="ARBA" id="ARBA00022989"/>
    </source>
</evidence>
<comment type="subcellular location">
    <subcellularLocation>
        <location evidence="1">Mitochondrion membrane</location>
        <topology evidence="1">Multi-pass membrane protein</topology>
    </subcellularLocation>
</comment>
<feature type="repeat" description="Solcar" evidence="8">
    <location>
        <begin position="631"/>
        <end position="722"/>
    </location>
</feature>
<feature type="compositionally biased region" description="Polar residues" evidence="9">
    <location>
        <begin position="1661"/>
        <end position="1670"/>
    </location>
</feature>
<feature type="compositionally biased region" description="Acidic residues" evidence="9">
    <location>
        <begin position="985"/>
        <end position="998"/>
    </location>
</feature>
<dbReference type="OrthoDB" id="185175at2759"/>
<feature type="compositionally biased region" description="Low complexity" evidence="9">
    <location>
        <begin position="1623"/>
        <end position="1640"/>
    </location>
</feature>
<dbReference type="InterPro" id="IPR000198">
    <property type="entry name" value="RhoGAP_dom"/>
</dbReference>
<feature type="domain" description="Rho-GAP" evidence="11">
    <location>
        <begin position="1258"/>
        <end position="1494"/>
    </location>
</feature>
<feature type="region of interest" description="Disordered" evidence="9">
    <location>
        <begin position="836"/>
        <end position="871"/>
    </location>
</feature>
<dbReference type="GO" id="GO:0007165">
    <property type="term" value="P:signal transduction"/>
    <property type="evidence" value="ECO:0007669"/>
    <property type="project" value="InterPro"/>
</dbReference>
<feature type="compositionally biased region" description="Polar residues" evidence="9">
    <location>
        <begin position="1604"/>
        <end position="1613"/>
    </location>
</feature>
<dbReference type="InterPro" id="IPR018108">
    <property type="entry name" value="MCP_transmembrane"/>
</dbReference>
<dbReference type="Gene3D" id="2.60.120.260">
    <property type="entry name" value="Galactose-binding domain-like"/>
    <property type="match status" value="2"/>
</dbReference>
<feature type="region of interest" description="Disordered" evidence="9">
    <location>
        <begin position="931"/>
        <end position="1043"/>
    </location>
</feature>
<evidence type="ECO:0000256" key="4">
    <source>
        <dbReference type="ARBA" id="ARBA00022737"/>
    </source>
</evidence>
<evidence type="ECO:0000259" key="11">
    <source>
        <dbReference type="PROSITE" id="PS50238"/>
    </source>
</evidence>
<evidence type="ECO:0000256" key="2">
    <source>
        <dbReference type="ARBA" id="ARBA00022448"/>
    </source>
</evidence>
<feature type="repeat" description="Solcar" evidence="8">
    <location>
        <begin position="508"/>
        <end position="624"/>
    </location>
</feature>
<dbReference type="PROSITE" id="PS50920">
    <property type="entry name" value="SOLCAR"/>
    <property type="match status" value="2"/>
</dbReference>
<comment type="caution">
    <text evidence="12">The sequence shown here is derived from an EMBL/GenBank/DDBJ whole genome shotgun (WGS) entry which is preliminary data.</text>
</comment>
<dbReference type="Pfam" id="PF00153">
    <property type="entry name" value="Mito_carr"/>
    <property type="match status" value="2"/>
</dbReference>
<dbReference type="PROSITE" id="PS50238">
    <property type="entry name" value="RHOGAP"/>
    <property type="match status" value="1"/>
</dbReference>
<evidence type="ECO:0000313" key="12">
    <source>
        <dbReference type="EMBL" id="KAF7315702.1"/>
    </source>
</evidence>
<proteinExistence type="predicted"/>
<dbReference type="Pfam" id="PF00620">
    <property type="entry name" value="RhoGAP"/>
    <property type="match status" value="2"/>
</dbReference>
<dbReference type="Proteomes" id="UP000636479">
    <property type="component" value="Unassembled WGS sequence"/>
</dbReference>
<feature type="compositionally biased region" description="Polar residues" evidence="9">
    <location>
        <begin position="1542"/>
        <end position="1557"/>
    </location>
</feature>
<feature type="compositionally biased region" description="Polar residues" evidence="9">
    <location>
        <begin position="1689"/>
        <end position="1704"/>
    </location>
</feature>
<feature type="compositionally biased region" description="Polar residues" evidence="9">
    <location>
        <begin position="1394"/>
        <end position="1407"/>
    </location>
</feature>
<dbReference type="PRINTS" id="PR00926">
    <property type="entry name" value="MITOCARRIER"/>
</dbReference>
<evidence type="ECO:0000256" key="7">
    <source>
        <dbReference type="ARBA" id="ARBA00023136"/>
    </source>
</evidence>
<feature type="compositionally biased region" description="Low complexity" evidence="9">
    <location>
        <begin position="1137"/>
        <end position="1154"/>
    </location>
</feature>
<dbReference type="Gene3D" id="1.10.555.10">
    <property type="entry name" value="Rho GTPase activation protein"/>
    <property type="match status" value="1"/>
</dbReference>
<keyword evidence="5 10" id="KW-1133">Transmembrane helix</keyword>
<feature type="compositionally biased region" description="Low complexity" evidence="9">
    <location>
        <begin position="769"/>
        <end position="785"/>
    </location>
</feature>
<dbReference type="CDD" id="cd00159">
    <property type="entry name" value="RhoGAP"/>
    <property type="match status" value="1"/>
</dbReference>